<keyword evidence="4" id="KW-1185">Reference proteome</keyword>
<dbReference type="GeneID" id="40319543"/>
<dbReference type="GO" id="GO:0006629">
    <property type="term" value="P:lipid metabolic process"/>
    <property type="evidence" value="ECO:0007669"/>
    <property type="project" value="InterPro"/>
</dbReference>
<dbReference type="EMBL" id="MKKU01000374">
    <property type="protein sequence ID" value="RNF14181.1"/>
    <property type="molecule type" value="Genomic_DNA"/>
</dbReference>
<dbReference type="RefSeq" id="XP_029227065.1">
    <property type="nucleotide sequence ID" value="XM_029372822.1"/>
</dbReference>
<feature type="region of interest" description="Disordered" evidence="1">
    <location>
        <begin position="377"/>
        <end position="409"/>
    </location>
</feature>
<gene>
    <name evidence="3" type="ORF">Tco025E_05932</name>
</gene>
<dbReference type="Pfam" id="PF01764">
    <property type="entry name" value="Lipase_3"/>
    <property type="match status" value="1"/>
</dbReference>
<organism evidence="3 4">
    <name type="scientific">Trypanosoma conorhini</name>
    <dbReference type="NCBI Taxonomy" id="83891"/>
    <lineage>
        <taxon>Eukaryota</taxon>
        <taxon>Discoba</taxon>
        <taxon>Euglenozoa</taxon>
        <taxon>Kinetoplastea</taxon>
        <taxon>Metakinetoplastina</taxon>
        <taxon>Trypanosomatida</taxon>
        <taxon>Trypanosomatidae</taxon>
        <taxon>Trypanosoma</taxon>
    </lineage>
</organism>
<dbReference type="SUPFAM" id="SSF53474">
    <property type="entry name" value="alpha/beta-Hydrolases"/>
    <property type="match status" value="1"/>
</dbReference>
<evidence type="ECO:0000313" key="4">
    <source>
        <dbReference type="Proteomes" id="UP000284403"/>
    </source>
</evidence>
<evidence type="ECO:0000313" key="3">
    <source>
        <dbReference type="EMBL" id="RNF14181.1"/>
    </source>
</evidence>
<proteinExistence type="predicted"/>
<evidence type="ECO:0000259" key="2">
    <source>
        <dbReference type="Pfam" id="PF01764"/>
    </source>
</evidence>
<dbReference type="OrthoDB" id="249518at2759"/>
<feature type="domain" description="Fungal lipase-type" evidence="2">
    <location>
        <begin position="264"/>
        <end position="357"/>
    </location>
</feature>
<accession>A0A3R7KVF7</accession>
<dbReference type="AlphaFoldDB" id="A0A3R7KVF7"/>
<feature type="region of interest" description="Disordered" evidence="1">
    <location>
        <begin position="426"/>
        <end position="468"/>
    </location>
</feature>
<protein>
    <submittedName>
        <fullName evidence="3">Putative lipase</fullName>
    </submittedName>
</protein>
<feature type="compositionally biased region" description="Acidic residues" evidence="1">
    <location>
        <begin position="448"/>
        <end position="464"/>
    </location>
</feature>
<dbReference type="InterPro" id="IPR002921">
    <property type="entry name" value="Fungal_lipase-type"/>
</dbReference>
<evidence type="ECO:0000256" key="1">
    <source>
        <dbReference type="SAM" id="MobiDB-lite"/>
    </source>
</evidence>
<dbReference type="InterPro" id="IPR029058">
    <property type="entry name" value="AB_hydrolase_fold"/>
</dbReference>
<sequence>MVVSGAVRSDTCAAYRRLLDAVKQVTRDCPLHRTEGLTRYVGLRFFDAAEQNRRRYLQLREAADAQRGRGRRRKLQAMEAQYERFIARELQRVREVAEQILLAPGNRALTSMLQVLAAGVGNSHYQHAIERNYLHYCEFENKRVERNEADEEATAERQNRIMQHALIPYGERLLFLHRLGVKDGPGGAQEPGSLTSWQVTEAIAGTRSGVSAHHMSHGKEDVVVEVDETYNKQIVYVRCEPYDWDREVERVEITESEEVRGTVFHAEYFSVAQRLCDALLAETPLHAYRSTVVVGHGVGGAVAFCLALLLHVRGFDVKNCVTLGAPKAVQQTLERYIHAISPVRVVLEGDPLIDLPVTGAEGEVFVHYGEILQMASAATSQQEVEDAEEARRRASTGDGNEGEEGRREVHVAAASEALTADALSDFLDPAQHPPPSCETSEAPRNDAEEVQADEEVEEDEEDAAEFGRVARERYAAGFLPEDYIGRLVDTTVPLTYAEGDEVWDEGDYAQMRRESALHPHAPNSHE</sequence>
<dbReference type="Proteomes" id="UP000284403">
    <property type="component" value="Unassembled WGS sequence"/>
</dbReference>
<dbReference type="Gene3D" id="3.40.50.1820">
    <property type="entry name" value="alpha/beta hydrolase"/>
    <property type="match status" value="1"/>
</dbReference>
<reference evidence="3 4" key="1">
    <citation type="journal article" date="2018" name="BMC Genomics">
        <title>Genomic comparison of Trypanosoma conorhini and Trypanosoma rangeli to Trypanosoma cruzi strains of high and low virulence.</title>
        <authorList>
            <person name="Bradwell K.R."/>
            <person name="Koparde V.N."/>
            <person name="Matveyev A.V."/>
            <person name="Serrano M.G."/>
            <person name="Alves J.M."/>
            <person name="Parikh H."/>
            <person name="Huang B."/>
            <person name="Lee V."/>
            <person name="Espinosa-Alvarez O."/>
            <person name="Ortiz P.A."/>
            <person name="Costa-Martins A.G."/>
            <person name="Teixeira M.M."/>
            <person name="Buck G.A."/>
        </authorList>
    </citation>
    <scope>NUCLEOTIDE SEQUENCE [LARGE SCALE GENOMIC DNA]</scope>
    <source>
        <strain evidence="3 4">025E</strain>
    </source>
</reference>
<comment type="caution">
    <text evidence="3">The sequence shown here is derived from an EMBL/GenBank/DDBJ whole genome shotgun (WGS) entry which is preliminary data.</text>
</comment>
<name>A0A3R7KVF7_9TRYP</name>